<comment type="similarity">
    <text evidence="2 6">Belongs to the TRM6/GCD10 family.</text>
</comment>
<evidence type="ECO:0000256" key="6">
    <source>
        <dbReference type="PIRNR" id="PIRNR038170"/>
    </source>
</evidence>
<dbReference type="Pfam" id="PF04189">
    <property type="entry name" value="Gcd10p"/>
    <property type="match status" value="1"/>
</dbReference>
<feature type="compositionally biased region" description="Polar residues" evidence="7">
    <location>
        <begin position="89"/>
        <end position="100"/>
    </location>
</feature>
<evidence type="ECO:0000313" key="8">
    <source>
        <dbReference type="EMBL" id="VUG16669.1"/>
    </source>
</evidence>
<proteinExistence type="inferred from homology"/>
<keyword evidence="4 6" id="KW-0819">tRNA processing</keyword>
<dbReference type="GO" id="GO:0005634">
    <property type="term" value="C:nucleus"/>
    <property type="evidence" value="ECO:0007669"/>
    <property type="project" value="UniProtKB-SubCell"/>
</dbReference>
<dbReference type="InterPro" id="IPR017423">
    <property type="entry name" value="TRM6"/>
</dbReference>
<evidence type="ECO:0000256" key="1">
    <source>
        <dbReference type="ARBA" id="ARBA00004123"/>
    </source>
</evidence>
<comment type="subcellular location">
    <subcellularLocation>
        <location evidence="1 6">Nucleus</location>
    </subcellularLocation>
</comment>
<reference evidence="8 9" key="1">
    <citation type="submission" date="2019-07" db="EMBL/GenBank/DDBJ databases">
        <authorList>
            <person name="Friedrich A."/>
            <person name="Schacherer J."/>
        </authorList>
    </citation>
    <scope>NUCLEOTIDE SEQUENCE [LARGE SCALE GENOMIC DNA]</scope>
</reference>
<feature type="region of interest" description="Disordered" evidence="7">
    <location>
        <begin position="84"/>
        <end position="104"/>
    </location>
</feature>
<name>A0A7D9H0C4_DEKBR</name>
<dbReference type="PANTHER" id="PTHR12945:SF0">
    <property type="entry name" value="TRNA (ADENINE(58)-N(1))-METHYLTRANSFERASE NON-CATALYTIC SUBUNIT TRM6"/>
    <property type="match status" value="1"/>
</dbReference>
<gene>
    <name evidence="8" type="primary">GCD10</name>
    <name evidence="8" type="ORF">DEBR0S1_22694G</name>
</gene>
<evidence type="ECO:0000256" key="7">
    <source>
        <dbReference type="SAM" id="MobiDB-lite"/>
    </source>
</evidence>
<comment type="subunit">
    <text evidence="6">Heterotetramer.</text>
</comment>
<evidence type="ECO:0000256" key="3">
    <source>
        <dbReference type="ARBA" id="ARBA00021704"/>
    </source>
</evidence>
<evidence type="ECO:0000256" key="2">
    <source>
        <dbReference type="ARBA" id="ARBA00008320"/>
    </source>
</evidence>
<dbReference type="Proteomes" id="UP000478008">
    <property type="component" value="Unassembled WGS sequence"/>
</dbReference>
<sequence length="454" mass="51291">MMGKVLRTIKERQRKIISFNDYVILTLPSGATKIIEVRRDGTISLGKFGNFGANYIVGYSYGQSFEILENKRVQPLKSITYGLEDADSNESTPIPEFSSSEDNRNLVDKGDEVQKVTAEEIEKIKKQGGGNEIANKLISKIIEGHESFDKKTVYSQDKYVIRKQRKFSRRFTVNALSPSNLLNHMRNDREMDKIQGLSEEVLGMMMSHANVMPGGNYLVMDETGGIVVYAMLERMHGEGTITLLHENDQPKIAHLMHTNYSEEELYKMVKPINLLQFMEPADNKPNVGPFPDDVVKAMPDMRRKRYYRRMKKVKQLNESLDMVQHGAFDGLVYVSTLNPVGFVPKIINKIAGSRSIVVYSQYKEILIGLSHIFLRDKHILLPNIYESRVRHFQTIPGRLHPTMTSVGGGGYFLSGIKVIPTEGAVASGRRSKKRAGVEQQEEVKKIKLASDSSA</sequence>
<keyword evidence="5 6" id="KW-0539">Nucleus</keyword>
<dbReference type="PIRSF" id="PIRSF038170">
    <property type="entry name" value="tRNA_m1A_mtfrase"/>
    <property type="match status" value="1"/>
</dbReference>
<evidence type="ECO:0000256" key="5">
    <source>
        <dbReference type="ARBA" id="ARBA00023242"/>
    </source>
</evidence>
<dbReference type="PANTHER" id="PTHR12945">
    <property type="entry name" value="TRANSLATION INITIATION FACTOR EIF3-RELATED"/>
    <property type="match status" value="1"/>
</dbReference>
<protein>
    <recommendedName>
        <fullName evidence="3 6">tRNA (adenine(58)-N(1))-methyltransferase non-catalytic subunit TRM6</fullName>
    </recommendedName>
</protein>
<evidence type="ECO:0000256" key="4">
    <source>
        <dbReference type="ARBA" id="ARBA00022694"/>
    </source>
</evidence>
<evidence type="ECO:0000313" key="9">
    <source>
        <dbReference type="Proteomes" id="UP000478008"/>
    </source>
</evidence>
<dbReference type="GO" id="GO:0031515">
    <property type="term" value="C:tRNA (m1A) methyltransferase complex"/>
    <property type="evidence" value="ECO:0007669"/>
    <property type="project" value="UniProtKB-UniRule"/>
</dbReference>
<dbReference type="AlphaFoldDB" id="A0A7D9H0C4"/>
<organism evidence="8 9">
    <name type="scientific">Dekkera bruxellensis</name>
    <name type="common">Brettanomyces custersii</name>
    <dbReference type="NCBI Taxonomy" id="5007"/>
    <lineage>
        <taxon>Eukaryota</taxon>
        <taxon>Fungi</taxon>
        <taxon>Dikarya</taxon>
        <taxon>Ascomycota</taxon>
        <taxon>Saccharomycotina</taxon>
        <taxon>Pichiomycetes</taxon>
        <taxon>Pichiales</taxon>
        <taxon>Pichiaceae</taxon>
        <taxon>Brettanomyces</taxon>
    </lineage>
</organism>
<keyword evidence="9" id="KW-1185">Reference proteome</keyword>
<comment type="function">
    <text evidence="6">Substrate-binding subunit of tRNA (adenine-N1-)-methyltransferase, which catalyzes the formation of N1-methyladenine at position 58 (m1A58) in initiator methionyl-tRNA.</text>
</comment>
<accession>A0A7D9H0C4</accession>
<dbReference type="GO" id="GO:0030488">
    <property type="term" value="P:tRNA methylation"/>
    <property type="evidence" value="ECO:0007669"/>
    <property type="project" value="InterPro"/>
</dbReference>
<dbReference type="EMBL" id="CABFWN010000001">
    <property type="protein sequence ID" value="VUG16669.1"/>
    <property type="molecule type" value="Genomic_DNA"/>
</dbReference>